<accession>A0A0P1MGA8</accession>
<dbReference type="PANTHER" id="PTHR11851:SF224">
    <property type="entry name" value="PROCESSING PROTEASE"/>
    <property type="match status" value="1"/>
</dbReference>
<dbReference type="InterPro" id="IPR011765">
    <property type="entry name" value="Pept_M16_N"/>
</dbReference>
<feature type="domain" description="Peptidase M16 N-terminal" evidence="2">
    <location>
        <begin position="56"/>
        <end position="195"/>
    </location>
</feature>
<dbReference type="Gene3D" id="3.30.830.10">
    <property type="entry name" value="Metalloenzyme, LuxS/M16 peptidase-like"/>
    <property type="match status" value="2"/>
</dbReference>
<dbReference type="InterPro" id="IPR011249">
    <property type="entry name" value="Metalloenz_LuxS/M16"/>
</dbReference>
<accession>A0A0P1LE96</accession>
<dbReference type="PANTHER" id="PTHR11851">
    <property type="entry name" value="METALLOPROTEASE"/>
    <property type="match status" value="1"/>
</dbReference>
<evidence type="ECO:0000259" key="3">
    <source>
        <dbReference type="Pfam" id="PF05193"/>
    </source>
</evidence>
<dbReference type="RefSeq" id="WP_075435476.1">
    <property type="nucleotide sequence ID" value="NZ_CZVI01000006.1"/>
</dbReference>
<dbReference type="InterPro" id="IPR050361">
    <property type="entry name" value="MPP/UQCRC_Complex"/>
</dbReference>
<evidence type="ECO:0000313" key="4">
    <source>
        <dbReference type="EMBL" id="CUS83003.1"/>
    </source>
</evidence>
<accession>A0A0P1MKL6</accession>
<accession>A0A0P1NW52</accession>
<keyword evidence="1" id="KW-0732">Signal</keyword>
<evidence type="ECO:0000259" key="2">
    <source>
        <dbReference type="Pfam" id="PF00675"/>
    </source>
</evidence>
<protein>
    <submittedName>
        <fullName evidence="5">Predicted Zn-dependent peptidase</fullName>
    </submittedName>
</protein>
<feature type="signal peptide" evidence="1">
    <location>
        <begin position="1"/>
        <end position="21"/>
    </location>
</feature>
<organism evidence="5 6">
    <name type="scientific">Candidatus Kryptonium thompsonii</name>
    <dbReference type="NCBI Taxonomy" id="1633631"/>
    <lineage>
        <taxon>Bacteria</taxon>
        <taxon>Pseudomonadati</taxon>
        <taxon>Candidatus Kryptoniota</taxon>
        <taxon>Candidatus Kryptonium</taxon>
    </lineage>
</organism>
<feature type="chain" id="PRO_5015043543" evidence="1">
    <location>
        <begin position="22"/>
        <end position="476"/>
    </location>
</feature>
<dbReference type="Proteomes" id="UP000182011">
    <property type="component" value="Unassembled WGS sequence"/>
</dbReference>
<dbReference type="InterPro" id="IPR007863">
    <property type="entry name" value="Peptidase_M16_C"/>
</dbReference>
<dbReference type="EMBL" id="FAOP01000007">
    <property type="protein sequence ID" value="CUU07768.1"/>
    <property type="molecule type" value="Genomic_DNA"/>
</dbReference>
<dbReference type="EMBL" id="CZVI01000006">
    <property type="protein sequence ID" value="CUS83003.1"/>
    <property type="molecule type" value="Genomic_DNA"/>
</dbReference>
<gene>
    <name evidence="5" type="ORF">JGI4_01892</name>
    <name evidence="4" type="ORF">JGI8_00657</name>
</gene>
<dbReference type="Pfam" id="PF05193">
    <property type="entry name" value="Peptidase_M16_C"/>
    <property type="match status" value="1"/>
</dbReference>
<dbReference type="GO" id="GO:0046872">
    <property type="term" value="F:metal ion binding"/>
    <property type="evidence" value="ECO:0007669"/>
    <property type="project" value="InterPro"/>
</dbReference>
<dbReference type="STRING" id="1633631.GCA_001442925_01887"/>
<accession>A0A0P1LA99</accession>
<evidence type="ECO:0000313" key="6">
    <source>
        <dbReference type="Proteomes" id="UP000182011"/>
    </source>
</evidence>
<reference evidence="5 6" key="1">
    <citation type="submission" date="2015-11" db="EMBL/GenBank/DDBJ databases">
        <authorList>
            <person name="Zhang Y."/>
            <person name="Guo Z."/>
        </authorList>
    </citation>
    <scope>NUCLEOTIDE SEQUENCE [LARGE SCALE GENOMIC DNA]</scope>
    <source>
        <strain evidence="5">JGI-4</strain>
    </source>
</reference>
<feature type="domain" description="Peptidase M16 C-terminal" evidence="3">
    <location>
        <begin position="207"/>
        <end position="383"/>
    </location>
</feature>
<evidence type="ECO:0000256" key="1">
    <source>
        <dbReference type="SAM" id="SignalP"/>
    </source>
</evidence>
<dbReference type="Pfam" id="PF00675">
    <property type="entry name" value="Peptidase_M16"/>
    <property type="match status" value="1"/>
</dbReference>
<dbReference type="OrthoDB" id="9811314at2"/>
<dbReference type="SUPFAM" id="SSF63411">
    <property type="entry name" value="LuxS/MPP-like metallohydrolase"/>
    <property type="match status" value="2"/>
</dbReference>
<name>A0A0P1MHM4_9BACT</name>
<accession>A0A0S4NA66</accession>
<sequence length="476" mass="53199">MLKKFWAFCMVIFLLSTSASNSQEKVDRTKPPKPGPESKVKFPSYFEKTLSNGLKVIVVENHEQPIVYVSFVVKSGSTYDGNLPGLASVTAELLTKGTKTRTATQIAEEIDFVGGSLSATASWDATNVNVLVLKKYLGVGMDILQDVVLNPTFPDEELERIRTQRLASIKQSKAEAGYLASVRFSKELFAGHPYGNESGGNEESIQKIKRDDIVKFYETHFIPNNSFIIFAGDITPSEAVSLVEKYFKGWKKGPSPHKKFPEVSDISQTRVVIVDKPGAVQSAIRIGHLGIDRKNKDYVKVYTLNTLLGGYFNSRINMNLRETHGYTYGAFSSFDTRLYPGPFVVSADVRNEVTDSSITEVLKELKRIIEEPVPEDELKMAKDYIVGSFPLQIETPAQVAARIMTIEIYGLPKDFYDKFREEVKKITPKDIQETARRYLHPDKLLIVVSGNSKQIKPVLGKFGPVVVYDADGNKIE</sequence>
<keyword evidence="7" id="KW-1185">Reference proteome</keyword>
<accession>A0A0N7MQW8</accession>
<reference evidence="4 7" key="2">
    <citation type="submission" date="2015-11" db="EMBL/GenBank/DDBJ databases">
        <authorList>
            <person name="Varghese N."/>
        </authorList>
    </citation>
    <scope>NUCLEOTIDE SEQUENCE [LARGE SCALE GENOMIC DNA]</scope>
    <source>
        <strain evidence="4 7">JGI-8</strain>
    </source>
</reference>
<evidence type="ECO:0000313" key="7">
    <source>
        <dbReference type="Proteomes" id="UP000182200"/>
    </source>
</evidence>
<proteinExistence type="predicted"/>
<evidence type="ECO:0000313" key="5">
    <source>
        <dbReference type="EMBL" id="CUU07768.1"/>
    </source>
</evidence>
<dbReference type="AlphaFoldDB" id="A0A0P1MHM4"/>
<accession>A0A0P1MHM4</accession>
<dbReference type="Proteomes" id="UP000182200">
    <property type="component" value="Unassembled WGS sequence"/>
</dbReference>